<comment type="similarity">
    <text evidence="1">Belongs to the PPR family. P subfamily.</text>
</comment>
<name>A0A9Q0FJZ8_9ROSI</name>
<dbReference type="InterPro" id="IPR011990">
    <property type="entry name" value="TPR-like_helical_dom_sf"/>
</dbReference>
<dbReference type="PANTHER" id="PTHR45717:SF28">
    <property type="entry name" value="PENTACOTRIPEPTIDE-REPEAT REGION OF PRORP DOMAIN-CONTAINING PROTEIN"/>
    <property type="match status" value="1"/>
</dbReference>
<protein>
    <recommendedName>
        <fullName evidence="6">Pentacotripeptide-repeat region of PRORP domain-containing protein</fullName>
    </recommendedName>
</protein>
<dbReference type="EMBL" id="JAKUCV010005225">
    <property type="protein sequence ID" value="KAJ4832040.1"/>
    <property type="molecule type" value="Genomic_DNA"/>
</dbReference>
<comment type="caution">
    <text evidence="4">The sequence shown here is derived from an EMBL/GenBank/DDBJ whole genome shotgun (WGS) entry which is preliminary data.</text>
</comment>
<evidence type="ECO:0000256" key="2">
    <source>
        <dbReference type="ARBA" id="ARBA00022737"/>
    </source>
</evidence>
<dbReference type="Proteomes" id="UP001141552">
    <property type="component" value="Unassembled WGS sequence"/>
</dbReference>
<keyword evidence="5" id="KW-1185">Reference proteome</keyword>
<dbReference type="Gene3D" id="1.25.40.10">
    <property type="entry name" value="Tetratricopeptide repeat domain"/>
    <property type="match status" value="3"/>
</dbReference>
<sequence>MKFWRLTNRIYRTVVVGSGGGFSPRKEVVVGSFRWHYSTLPAQRYTKRIPWNAPLIELSNRIRHIRDPSASVIPILDQWIQEVEYIHEDQLLLLIKNLRFRKRYAHALEISTWMTAKRHFLPTSPDVAIRLSLISKVHGIEAAENYFDKIPQHLKSHYVYGTLLNCYASVKSVEKTESVMQRMKDLGHAQTSLPYNVMLSLYYQTGNTEKLDYLMQDMEQNGINYDKHTYKILISAYAAVSDVDGLQKILRRMESDSTVVLDWATYAAAADGCRKIGLLDKTFEMLRITEGLITAHGRGAAYDSLIRLYAAAGRRDEVLRVWELYKRRVYNRKYVGVIATLLKLDDLENAERVFEEWESRNLWYDIIVPNFLIGAYSRKGLLDKAEALINRAISNGGKPNSYTWYYLAMGYVQSNQTSKAVESMKKAMLVCDPSWKSNDKILASCLDYFREEGDTSKLEDFFKSLGNHIVTSLGTEGRML</sequence>
<evidence type="ECO:0000256" key="3">
    <source>
        <dbReference type="PROSITE-ProRule" id="PRU00708"/>
    </source>
</evidence>
<organism evidence="4 5">
    <name type="scientific">Turnera subulata</name>
    <dbReference type="NCBI Taxonomy" id="218843"/>
    <lineage>
        <taxon>Eukaryota</taxon>
        <taxon>Viridiplantae</taxon>
        <taxon>Streptophyta</taxon>
        <taxon>Embryophyta</taxon>
        <taxon>Tracheophyta</taxon>
        <taxon>Spermatophyta</taxon>
        <taxon>Magnoliopsida</taxon>
        <taxon>eudicotyledons</taxon>
        <taxon>Gunneridae</taxon>
        <taxon>Pentapetalae</taxon>
        <taxon>rosids</taxon>
        <taxon>fabids</taxon>
        <taxon>Malpighiales</taxon>
        <taxon>Passifloraceae</taxon>
        <taxon>Turnera</taxon>
    </lineage>
</organism>
<dbReference type="Pfam" id="PF13041">
    <property type="entry name" value="PPR_2"/>
    <property type="match status" value="1"/>
</dbReference>
<dbReference type="SUPFAM" id="SSF48452">
    <property type="entry name" value="TPR-like"/>
    <property type="match status" value="1"/>
</dbReference>
<dbReference type="GO" id="GO:0005739">
    <property type="term" value="C:mitochondrion"/>
    <property type="evidence" value="ECO:0007669"/>
    <property type="project" value="TreeGrafter"/>
</dbReference>
<dbReference type="OrthoDB" id="1890565at2759"/>
<evidence type="ECO:0008006" key="6">
    <source>
        <dbReference type="Google" id="ProtNLM"/>
    </source>
</evidence>
<evidence type="ECO:0000313" key="4">
    <source>
        <dbReference type="EMBL" id="KAJ4832040.1"/>
    </source>
</evidence>
<evidence type="ECO:0000313" key="5">
    <source>
        <dbReference type="Proteomes" id="UP001141552"/>
    </source>
</evidence>
<reference evidence="4" key="1">
    <citation type="submission" date="2022-02" db="EMBL/GenBank/DDBJ databases">
        <authorList>
            <person name="Henning P.M."/>
            <person name="McCubbin A.G."/>
            <person name="Shore J.S."/>
        </authorList>
    </citation>
    <scope>NUCLEOTIDE SEQUENCE</scope>
    <source>
        <strain evidence="4">F60SS</strain>
        <tissue evidence="4">Leaves</tissue>
    </source>
</reference>
<evidence type="ECO:0000256" key="1">
    <source>
        <dbReference type="ARBA" id="ARBA00007626"/>
    </source>
</evidence>
<dbReference type="Pfam" id="PF01535">
    <property type="entry name" value="PPR"/>
    <property type="match status" value="3"/>
</dbReference>
<dbReference type="GO" id="GO:0003729">
    <property type="term" value="F:mRNA binding"/>
    <property type="evidence" value="ECO:0007669"/>
    <property type="project" value="UniProtKB-ARBA"/>
</dbReference>
<accession>A0A9Q0FJZ8</accession>
<dbReference type="InterPro" id="IPR002885">
    <property type="entry name" value="PPR_rpt"/>
</dbReference>
<reference evidence="4" key="2">
    <citation type="journal article" date="2023" name="Plants (Basel)">
        <title>Annotation of the Turnera subulata (Passifloraceae) Draft Genome Reveals the S-Locus Evolved after the Divergence of Turneroideae from Passifloroideae in a Stepwise Manner.</title>
        <authorList>
            <person name="Henning P.M."/>
            <person name="Roalson E.H."/>
            <person name="Mir W."/>
            <person name="McCubbin A.G."/>
            <person name="Shore J.S."/>
        </authorList>
    </citation>
    <scope>NUCLEOTIDE SEQUENCE</scope>
    <source>
        <strain evidence="4">F60SS</strain>
    </source>
</reference>
<gene>
    <name evidence="4" type="ORF">Tsubulata_017767</name>
</gene>
<dbReference type="PROSITE" id="PS51375">
    <property type="entry name" value="PPR"/>
    <property type="match status" value="1"/>
</dbReference>
<dbReference type="PANTHER" id="PTHR45717">
    <property type="entry name" value="OS12G0527900 PROTEIN"/>
    <property type="match status" value="1"/>
</dbReference>
<dbReference type="NCBIfam" id="TIGR00756">
    <property type="entry name" value="PPR"/>
    <property type="match status" value="2"/>
</dbReference>
<dbReference type="AlphaFoldDB" id="A0A9Q0FJZ8"/>
<feature type="repeat" description="PPR" evidence="3">
    <location>
        <begin position="365"/>
        <end position="399"/>
    </location>
</feature>
<keyword evidence="2" id="KW-0677">Repeat</keyword>
<proteinExistence type="inferred from homology"/>